<keyword evidence="9" id="KW-1185">Reference proteome</keyword>
<evidence type="ECO:0000256" key="4">
    <source>
        <dbReference type="ARBA" id="ARBA00023128"/>
    </source>
</evidence>
<evidence type="ECO:0000256" key="7">
    <source>
        <dbReference type="SAM" id="MobiDB-lite"/>
    </source>
</evidence>
<dbReference type="STRING" id="2656787.A0A370U2Q3"/>
<dbReference type="EMBL" id="NPIC01000001">
    <property type="protein sequence ID" value="RDL42062.1"/>
    <property type="molecule type" value="Genomic_DNA"/>
</dbReference>
<dbReference type="GO" id="GO:0005840">
    <property type="term" value="C:ribosome"/>
    <property type="evidence" value="ECO:0007669"/>
    <property type="project" value="UniProtKB-KW"/>
</dbReference>
<dbReference type="Pfam" id="PF10501">
    <property type="entry name" value="Ribosomal_L50"/>
    <property type="match status" value="1"/>
</dbReference>
<reference evidence="8 9" key="1">
    <citation type="journal article" date="2018" name="IMA Fungus">
        <title>IMA Genome-F 9: Draft genome sequence of Annulohypoxylon stygium, Aspergillus mulundensis, Berkeleyomyces basicola (syn. Thielaviopsis basicola), Ceratocystis smalleyi, two Cercospora beticola strains, Coleophoma cylindrospora, Fusarium fracticaudum, Phialophora cf. hyalina, and Morchella septimelata.</title>
        <authorList>
            <person name="Wingfield B.D."/>
            <person name="Bills G.F."/>
            <person name="Dong Y."/>
            <person name="Huang W."/>
            <person name="Nel W.J."/>
            <person name="Swalarsk-Parry B.S."/>
            <person name="Vaghefi N."/>
            <person name="Wilken P.M."/>
            <person name="An Z."/>
            <person name="de Beer Z.W."/>
            <person name="De Vos L."/>
            <person name="Chen L."/>
            <person name="Duong T.A."/>
            <person name="Gao Y."/>
            <person name="Hammerbacher A."/>
            <person name="Kikkert J.R."/>
            <person name="Li Y."/>
            <person name="Li H."/>
            <person name="Li K."/>
            <person name="Li Q."/>
            <person name="Liu X."/>
            <person name="Ma X."/>
            <person name="Naidoo K."/>
            <person name="Pethybridge S.J."/>
            <person name="Sun J."/>
            <person name="Steenkamp E.T."/>
            <person name="van der Nest M.A."/>
            <person name="van Wyk S."/>
            <person name="Wingfield M.J."/>
            <person name="Xiong C."/>
            <person name="Yue Q."/>
            <person name="Zhang X."/>
        </authorList>
    </citation>
    <scope>NUCLEOTIDE SEQUENCE [LARGE SCALE GENOMIC DNA]</scope>
    <source>
        <strain evidence="8 9">BP 5553</strain>
    </source>
</reference>
<dbReference type="OrthoDB" id="6220758at2759"/>
<keyword evidence="4" id="KW-0496">Mitochondrion</keyword>
<evidence type="ECO:0000256" key="3">
    <source>
        <dbReference type="ARBA" id="ARBA00022980"/>
    </source>
</evidence>
<evidence type="ECO:0000313" key="9">
    <source>
        <dbReference type="Proteomes" id="UP000254866"/>
    </source>
</evidence>
<evidence type="ECO:0000256" key="2">
    <source>
        <dbReference type="ARBA" id="ARBA00008860"/>
    </source>
</evidence>
<keyword evidence="3" id="KW-0689">Ribosomal protein</keyword>
<dbReference type="Proteomes" id="UP000254866">
    <property type="component" value="Unassembled WGS sequence"/>
</dbReference>
<dbReference type="GO" id="GO:0005739">
    <property type="term" value="C:mitochondrion"/>
    <property type="evidence" value="ECO:0007669"/>
    <property type="project" value="UniProtKB-SubCell"/>
</dbReference>
<dbReference type="RefSeq" id="XP_031874718.1">
    <property type="nucleotide sequence ID" value="XM_032010664.1"/>
</dbReference>
<gene>
    <name evidence="8" type="ORF">BP5553_02041</name>
</gene>
<sequence length="412" mass="45702">MHRTRRVARSIDSVGAICGAQAPRPFLCHVCRVQATSFSTSTVQSYPETGKVPLSERVRRRIWGTDQPPGQEDPYGGPGILDQVKAQNKAKKLAEQKPPATSAISATVPEDYEPATTWEGLERVGGYGNWWKENWDPRHPFMGFLPPRIMTDPEEVTAALHRALVEVFALKQAGEPLDGISKATPGADLTHDVQVIASDAGASLVFSENATLEDIVLSLAPQVEEVIEENHATESEQDIEADRSTEDLLHPEKVEETVEPPAHEPQPTESEEDVAADRSEEDPLEHQAPTIAYAELVASWDPSWLQVSLDDPEIKFAVIKRSLQLTGVRISDTSIRSITTAKSLLSHLVTPPKPRKLIEALEQKEEFLNLPNVKVHAKRITAIDKEKTVGRWKLIEEELENRGLPLTGYTRR</sequence>
<evidence type="ECO:0000256" key="5">
    <source>
        <dbReference type="ARBA" id="ARBA00023274"/>
    </source>
</evidence>
<comment type="subcellular location">
    <subcellularLocation>
        <location evidence="1">Mitochondrion</location>
    </subcellularLocation>
</comment>
<dbReference type="AlphaFoldDB" id="A0A370U2Q3"/>
<dbReference type="InterPro" id="IPR018305">
    <property type="entry name" value="Ribosomal_m50"/>
</dbReference>
<keyword evidence="5" id="KW-0687">Ribonucleoprotein</keyword>
<name>A0A370U2Q3_9HELO</name>
<organism evidence="8 9">
    <name type="scientific">Venustampulla echinocandica</name>
    <dbReference type="NCBI Taxonomy" id="2656787"/>
    <lineage>
        <taxon>Eukaryota</taxon>
        <taxon>Fungi</taxon>
        <taxon>Dikarya</taxon>
        <taxon>Ascomycota</taxon>
        <taxon>Pezizomycotina</taxon>
        <taxon>Leotiomycetes</taxon>
        <taxon>Helotiales</taxon>
        <taxon>Pleuroascaceae</taxon>
        <taxon>Venustampulla</taxon>
    </lineage>
</organism>
<feature type="region of interest" description="Disordered" evidence="7">
    <location>
        <begin position="251"/>
        <end position="285"/>
    </location>
</feature>
<dbReference type="GO" id="GO:1990904">
    <property type="term" value="C:ribonucleoprotein complex"/>
    <property type="evidence" value="ECO:0007669"/>
    <property type="project" value="UniProtKB-KW"/>
</dbReference>
<comment type="similarity">
    <text evidence="2">Belongs to the mitochondrion-specific ribosomal protein mL50 family.</text>
</comment>
<dbReference type="GeneID" id="43594890"/>
<comment type="caution">
    <text evidence="8">The sequence shown here is derived from an EMBL/GenBank/DDBJ whole genome shotgun (WGS) entry which is preliminary data.</text>
</comment>
<proteinExistence type="inferred from homology"/>
<evidence type="ECO:0000313" key="8">
    <source>
        <dbReference type="EMBL" id="RDL42062.1"/>
    </source>
</evidence>
<accession>A0A370U2Q3</accession>
<evidence type="ECO:0000256" key="6">
    <source>
        <dbReference type="ARBA" id="ARBA00035183"/>
    </source>
</evidence>
<feature type="compositionally biased region" description="Acidic residues" evidence="7">
    <location>
        <begin position="269"/>
        <end position="283"/>
    </location>
</feature>
<protein>
    <recommendedName>
        <fullName evidence="6">Large ribosomal subunit protein mL50</fullName>
    </recommendedName>
</protein>
<evidence type="ECO:0000256" key="1">
    <source>
        <dbReference type="ARBA" id="ARBA00004173"/>
    </source>
</evidence>